<gene>
    <name evidence="1" type="ORF">SERLADRAFT_403853</name>
</gene>
<dbReference type="RefSeq" id="XP_007324620.1">
    <property type="nucleotide sequence ID" value="XM_007324558.1"/>
</dbReference>
<protein>
    <submittedName>
        <fullName evidence="1">Uncharacterized protein</fullName>
    </submittedName>
</protein>
<dbReference type="AlphaFoldDB" id="F8PDZ6"/>
<name>F8PDZ6_SERL9</name>
<evidence type="ECO:0000313" key="1">
    <source>
        <dbReference type="EMBL" id="EGO18593.1"/>
    </source>
</evidence>
<dbReference type="EMBL" id="GL945447">
    <property type="protein sequence ID" value="EGO18593.1"/>
    <property type="molecule type" value="Genomic_DNA"/>
</dbReference>
<accession>F8PDZ6</accession>
<proteinExistence type="predicted"/>
<dbReference type="HOGENOM" id="CLU_2997907_0_0_1"/>
<sequence length="57" mass="6311">MSILTFCQIQCDNRYCKFSSIHPSTFGSLEYRGGGHVLPDQRLGEGACRGSTKQNSQ</sequence>
<dbReference type="GeneID" id="18812284"/>
<organism>
    <name type="scientific">Serpula lacrymans var. lacrymans (strain S7.9)</name>
    <name type="common">Dry rot fungus</name>
    <dbReference type="NCBI Taxonomy" id="578457"/>
    <lineage>
        <taxon>Eukaryota</taxon>
        <taxon>Fungi</taxon>
        <taxon>Dikarya</taxon>
        <taxon>Basidiomycota</taxon>
        <taxon>Agaricomycotina</taxon>
        <taxon>Agaricomycetes</taxon>
        <taxon>Agaricomycetidae</taxon>
        <taxon>Boletales</taxon>
        <taxon>Coniophorineae</taxon>
        <taxon>Serpulaceae</taxon>
        <taxon>Serpula</taxon>
    </lineage>
</organism>
<dbReference type="OrthoDB" id="2748942at2759"/>
<dbReference type="Proteomes" id="UP000008064">
    <property type="component" value="Unassembled WGS sequence"/>
</dbReference>
<reference evidence="1" key="1">
    <citation type="submission" date="2011-04" db="EMBL/GenBank/DDBJ databases">
        <title>Evolution of plant cell wall degrading machinery underlies the functional diversity of forest fungi.</title>
        <authorList>
            <consortium name="US DOE Joint Genome Institute (JGI-PGF)"/>
            <person name="Eastwood D.C."/>
            <person name="Floudas D."/>
            <person name="Binder M."/>
            <person name="Majcherczyk A."/>
            <person name="Schneider P."/>
            <person name="Aerts A."/>
            <person name="Asiegbu F.O."/>
            <person name="Baker S.E."/>
            <person name="Barry K."/>
            <person name="Bendiksby M."/>
            <person name="Blumentritt M."/>
            <person name="Coutinho P.M."/>
            <person name="Cullen D."/>
            <person name="Cullen D."/>
            <person name="Gathman A."/>
            <person name="Goodell B."/>
            <person name="Henrissat B."/>
            <person name="Ihrmark K."/>
            <person name="Kauserud H."/>
            <person name="Kohler A."/>
            <person name="LaButti K."/>
            <person name="Lapidus A."/>
            <person name="Lavin J.L."/>
            <person name="Lee Y.-H."/>
            <person name="Lindquist E."/>
            <person name="Lilly W."/>
            <person name="Lucas S."/>
            <person name="Morin E."/>
            <person name="Murat C."/>
            <person name="Oguiza J.A."/>
            <person name="Park J."/>
            <person name="Pisabarro A.G."/>
            <person name="Riley R."/>
            <person name="Rosling A."/>
            <person name="Salamov A."/>
            <person name="Schmidt O."/>
            <person name="Schmutz J."/>
            <person name="Skrede I."/>
            <person name="Stenlid J."/>
            <person name="Wiebenga A."/>
            <person name="Xie X."/>
            <person name="Kues U."/>
            <person name="Hibbett D.S."/>
            <person name="Hoffmeister D."/>
            <person name="Hogberg N."/>
            <person name="Martin F."/>
            <person name="Grigoriev I.V."/>
            <person name="Watkinson S.C."/>
        </authorList>
    </citation>
    <scope>NUCLEOTIDE SEQUENCE</scope>
    <source>
        <strain evidence="1">S7.9</strain>
    </source>
</reference>
<dbReference type="KEGG" id="sla:SERLADRAFT_403853"/>